<dbReference type="InterPro" id="IPR051449">
    <property type="entry name" value="ABC-2_transporter_component"/>
</dbReference>
<dbReference type="Pfam" id="PF12698">
    <property type="entry name" value="ABC2_membrane_3"/>
    <property type="match status" value="1"/>
</dbReference>
<reference evidence="11" key="1">
    <citation type="submission" date="2017-05" db="EMBL/GenBank/DDBJ databases">
        <title>Complete and WGS of Bordetella genogroups.</title>
        <authorList>
            <person name="Spilker T."/>
            <person name="Lipuma J."/>
        </authorList>
    </citation>
    <scope>NUCLEOTIDE SEQUENCE [LARGE SCALE GENOMIC DNA]</scope>
    <source>
        <strain evidence="11">AU8856</strain>
    </source>
</reference>
<evidence type="ECO:0000256" key="3">
    <source>
        <dbReference type="ARBA" id="ARBA00022448"/>
    </source>
</evidence>
<evidence type="ECO:0000256" key="6">
    <source>
        <dbReference type="ARBA" id="ARBA00022989"/>
    </source>
</evidence>
<feature type="transmembrane region" description="Helical" evidence="8">
    <location>
        <begin position="191"/>
        <end position="216"/>
    </location>
</feature>
<evidence type="ECO:0000256" key="7">
    <source>
        <dbReference type="ARBA" id="ARBA00023136"/>
    </source>
</evidence>
<sequence>MSRAAATRPTRKGRGFLRRVVSLTRKEVRQLFRDRANMLIGLVLPIILILIFGYGLSLDVKNARVLLVMDDNSPQAHDLAASIALSPYLTCVPAASYRDAERAVIAHEADAVLRIPSDYSQRLAAGNAVVQTLVLGSDPTRALTVAGYLRAAVALWLQKQSDRGATLTMTANGGSVTVVDRMWFNAANDSTWYLVPGLIVLIMTLIGAFLTALVMAREWERGTLEALFVTPVQPLEVLLAKIIPYFCVGMVGLGLCLLAALFLFQVPLQGSMAALLAGSTLYMLVSLGIGLLISAVTRNQFLASQLAILASFMPATMLSGFVFDLRNVPYVVNIIGHALPATYFMELVKTVFLAGDYWPLILKDCAILAGYAAALLLLVGRLTRKTLDR</sequence>
<dbReference type="Proteomes" id="UP000215767">
    <property type="component" value="Unassembled WGS sequence"/>
</dbReference>
<evidence type="ECO:0000256" key="4">
    <source>
        <dbReference type="ARBA" id="ARBA00022475"/>
    </source>
</evidence>
<gene>
    <name evidence="10" type="ORF">CAL28_02705</name>
</gene>
<comment type="subcellular location">
    <subcellularLocation>
        <location evidence="1">Cell membrane</location>
        <topology evidence="1">Multi-pass membrane protein</topology>
    </subcellularLocation>
</comment>
<keyword evidence="7 8" id="KW-0472">Membrane</keyword>
<feature type="transmembrane region" description="Helical" evidence="8">
    <location>
        <begin position="275"/>
        <end position="296"/>
    </location>
</feature>
<dbReference type="PROSITE" id="PS51012">
    <property type="entry name" value="ABC_TM2"/>
    <property type="match status" value="1"/>
</dbReference>
<dbReference type="OrthoDB" id="9808686at2"/>
<dbReference type="AlphaFoldDB" id="A0A261UXN3"/>
<feature type="domain" description="ABC transmembrane type-2" evidence="9">
    <location>
        <begin position="160"/>
        <end position="386"/>
    </location>
</feature>
<evidence type="ECO:0000259" key="9">
    <source>
        <dbReference type="PROSITE" id="PS51012"/>
    </source>
</evidence>
<evidence type="ECO:0000256" key="1">
    <source>
        <dbReference type="ARBA" id="ARBA00004651"/>
    </source>
</evidence>
<dbReference type="InterPro" id="IPR013525">
    <property type="entry name" value="ABC2_TM"/>
</dbReference>
<keyword evidence="6 8" id="KW-1133">Transmembrane helix</keyword>
<keyword evidence="5 8" id="KW-0812">Transmembrane</keyword>
<name>A0A261UXN3_9BORD</name>
<comment type="caution">
    <text evidence="10">The sequence shown here is derived from an EMBL/GenBank/DDBJ whole genome shotgun (WGS) entry which is preliminary data.</text>
</comment>
<keyword evidence="4" id="KW-1003">Cell membrane</keyword>
<organism evidence="10 11">
    <name type="scientific">Bordetella genomosp. 11</name>
    <dbReference type="NCBI Taxonomy" id="1416808"/>
    <lineage>
        <taxon>Bacteria</taxon>
        <taxon>Pseudomonadati</taxon>
        <taxon>Pseudomonadota</taxon>
        <taxon>Betaproteobacteria</taxon>
        <taxon>Burkholderiales</taxon>
        <taxon>Alcaligenaceae</taxon>
        <taxon>Bordetella</taxon>
    </lineage>
</organism>
<feature type="transmembrane region" description="Helical" evidence="8">
    <location>
        <begin position="36"/>
        <end position="56"/>
    </location>
</feature>
<feature type="transmembrane region" description="Helical" evidence="8">
    <location>
        <begin position="360"/>
        <end position="379"/>
    </location>
</feature>
<comment type="similarity">
    <text evidence="2">Belongs to the ABC-2 integral membrane protein family.</text>
</comment>
<accession>A0A261UXN3</accession>
<feature type="transmembrane region" description="Helical" evidence="8">
    <location>
        <begin position="242"/>
        <end position="263"/>
    </location>
</feature>
<evidence type="ECO:0000313" key="11">
    <source>
        <dbReference type="Proteomes" id="UP000215767"/>
    </source>
</evidence>
<dbReference type="PANTHER" id="PTHR30294">
    <property type="entry name" value="MEMBRANE COMPONENT OF ABC TRANSPORTER YHHJ-RELATED"/>
    <property type="match status" value="1"/>
</dbReference>
<feature type="transmembrane region" description="Helical" evidence="8">
    <location>
        <begin position="302"/>
        <end position="323"/>
    </location>
</feature>
<dbReference type="EMBL" id="NEVS01000001">
    <property type="protein sequence ID" value="OZI66656.1"/>
    <property type="molecule type" value="Genomic_DNA"/>
</dbReference>
<dbReference type="GO" id="GO:0005886">
    <property type="term" value="C:plasma membrane"/>
    <property type="evidence" value="ECO:0007669"/>
    <property type="project" value="UniProtKB-SubCell"/>
</dbReference>
<dbReference type="GO" id="GO:0140359">
    <property type="term" value="F:ABC-type transporter activity"/>
    <property type="evidence" value="ECO:0007669"/>
    <property type="project" value="InterPro"/>
</dbReference>
<evidence type="ECO:0000256" key="2">
    <source>
        <dbReference type="ARBA" id="ARBA00007783"/>
    </source>
</evidence>
<protein>
    <recommendedName>
        <fullName evidence="9">ABC transmembrane type-2 domain-containing protein</fullName>
    </recommendedName>
</protein>
<dbReference type="InterPro" id="IPR047817">
    <property type="entry name" value="ABC2_TM_bact-type"/>
</dbReference>
<evidence type="ECO:0000313" key="10">
    <source>
        <dbReference type="EMBL" id="OZI66656.1"/>
    </source>
</evidence>
<dbReference type="PANTHER" id="PTHR30294:SF29">
    <property type="entry name" value="MULTIDRUG ABC TRANSPORTER PERMEASE YBHS-RELATED"/>
    <property type="match status" value="1"/>
</dbReference>
<proteinExistence type="inferred from homology"/>
<evidence type="ECO:0000256" key="8">
    <source>
        <dbReference type="SAM" id="Phobius"/>
    </source>
</evidence>
<keyword evidence="11" id="KW-1185">Reference proteome</keyword>
<dbReference type="RefSeq" id="WP_094839860.1">
    <property type="nucleotide sequence ID" value="NZ_NEVS01000001.1"/>
</dbReference>
<keyword evidence="3" id="KW-0813">Transport</keyword>
<evidence type="ECO:0000256" key="5">
    <source>
        <dbReference type="ARBA" id="ARBA00022692"/>
    </source>
</evidence>